<evidence type="ECO:0000313" key="5">
    <source>
        <dbReference type="EMBL" id="CAB9515089.1"/>
    </source>
</evidence>
<evidence type="ECO:0000259" key="4">
    <source>
        <dbReference type="PROSITE" id="PS50086"/>
    </source>
</evidence>
<accession>A0A9N8EB05</accession>
<dbReference type="AlphaFoldDB" id="A0A9N8EB05"/>
<comment type="caution">
    <text evidence="5">The sequence shown here is derived from an EMBL/GenBank/DDBJ whole genome shotgun (WGS) entry which is preliminary data.</text>
</comment>
<dbReference type="SUPFAM" id="SSF47923">
    <property type="entry name" value="Ypt/Rab-GAP domain of gyp1p"/>
    <property type="match status" value="2"/>
</dbReference>
<evidence type="ECO:0000256" key="3">
    <source>
        <dbReference type="SAM" id="Phobius"/>
    </source>
</evidence>
<keyword evidence="3" id="KW-1133">Transmembrane helix</keyword>
<reference evidence="5" key="1">
    <citation type="submission" date="2020-06" db="EMBL/GenBank/DDBJ databases">
        <authorList>
            <consortium name="Plant Systems Biology data submission"/>
        </authorList>
    </citation>
    <scope>NUCLEOTIDE SEQUENCE</scope>
    <source>
        <strain evidence="5">D6</strain>
    </source>
</reference>
<organism evidence="5 6">
    <name type="scientific">Seminavis robusta</name>
    <dbReference type="NCBI Taxonomy" id="568900"/>
    <lineage>
        <taxon>Eukaryota</taxon>
        <taxon>Sar</taxon>
        <taxon>Stramenopiles</taxon>
        <taxon>Ochrophyta</taxon>
        <taxon>Bacillariophyta</taxon>
        <taxon>Bacillariophyceae</taxon>
        <taxon>Bacillariophycidae</taxon>
        <taxon>Naviculales</taxon>
        <taxon>Naviculaceae</taxon>
        <taxon>Seminavis</taxon>
    </lineage>
</organism>
<dbReference type="InterPro" id="IPR000195">
    <property type="entry name" value="Rab-GAP-TBC_dom"/>
</dbReference>
<keyword evidence="3" id="KW-0472">Membrane</keyword>
<dbReference type="Proteomes" id="UP001153069">
    <property type="component" value="Unassembled WGS sequence"/>
</dbReference>
<dbReference type="GO" id="GO:0006888">
    <property type="term" value="P:endoplasmic reticulum to Golgi vesicle-mediated transport"/>
    <property type="evidence" value="ECO:0007669"/>
    <property type="project" value="TreeGrafter"/>
</dbReference>
<dbReference type="EMBL" id="CAICTM010000692">
    <property type="protein sequence ID" value="CAB9515089.1"/>
    <property type="molecule type" value="Genomic_DNA"/>
</dbReference>
<feature type="compositionally biased region" description="Basic residues" evidence="2">
    <location>
        <begin position="563"/>
        <end position="576"/>
    </location>
</feature>
<feature type="transmembrane region" description="Helical" evidence="3">
    <location>
        <begin position="645"/>
        <end position="664"/>
    </location>
</feature>
<feature type="region of interest" description="Disordered" evidence="2">
    <location>
        <begin position="438"/>
        <end position="466"/>
    </location>
</feature>
<dbReference type="OrthoDB" id="47254at2759"/>
<feature type="region of interest" description="Disordered" evidence="2">
    <location>
        <begin position="98"/>
        <end position="124"/>
    </location>
</feature>
<keyword evidence="3" id="KW-0812">Transmembrane</keyword>
<feature type="region of interest" description="Disordered" evidence="2">
    <location>
        <begin position="563"/>
        <end position="607"/>
    </location>
</feature>
<dbReference type="GO" id="GO:0005096">
    <property type="term" value="F:GTPase activator activity"/>
    <property type="evidence" value="ECO:0007669"/>
    <property type="project" value="UniProtKB-KW"/>
</dbReference>
<dbReference type="Gene3D" id="1.10.472.80">
    <property type="entry name" value="Ypt/Rab-GAP domain of gyp1p, domain 3"/>
    <property type="match status" value="1"/>
</dbReference>
<proteinExistence type="predicted"/>
<sequence length="842" mass="93876">MVTMATSPSHPSNKQARMREKAEEINLVLLEPDVDLWKLRELALSEGGLVNDTIRRRAWPKLVGLTSNRTNKLDDISERKVLSDIQERKMISVLSPARKKSPKVLRRGPTPELVTNFGKDDNNNPGTAFTGGPFDQHDTTATAALAEDDTTSLASFDDSVLSSHVVACMDAEQIERDVTRCTWHLLTGGQRSRRRIIMNKHRKKISKILRRKQRRLGDLINLTLAVSEEDLPTEDRLCYYQGYHDVASIFLAALGGASIKAIEKQQQQTSPGSDAAVQAATMGLEMSSKVLYQVSLSHFREPMRKDFLHLQTALRMVLLPLLSVMDPEVHAHLYGCGMEPFFALSWMLTWFSHDIRDTTLVKRLFDFFLCSHPLMPIYLSVAMLCHSSNRQEILATPCEFAELHSVLAGLPKNSSMVGWKYRVGDGYVSDDDEIGEDGETSISLDSDMQSNGNSTNRTPGGSHSLNSGYMAMMRREDLILSEGHAHVVSMGIPAHVPFQELIDTAIKFMRRIPPRKLRGLAMRYFGPMQGEPMMAMYPGITLFQPPPSWALVARAKADWVLKQRGRTPTREPRRRYVTTTRKKEEDDSNNDENKTNHEAADQSEKVTPEMIEKLAKKLKWPKAMVAQGFGPGEEEVVRERKRRRLLMIGGAATVAVLVIAVGVARSRNSRLKGSSGGGDFFLTREDAVSYVKSTGSARGKNHHQSDNSTDWCLVPSNATSAPTLSVISSNESLLRRHVQRILVGQFRQVYAKVQLVVKTVEFLKSSVRDPEFHANIQKALSESFAKVGRTLTDSQGRANVRNGAVRASQNVGRSAVNALKNIFLVARDHLGGDQLEELELGA</sequence>
<dbReference type="PANTHER" id="PTHR20913">
    <property type="entry name" value="TBC1 DOMAIN FAMILY MEMBER 20/GTPASE"/>
    <property type="match status" value="1"/>
</dbReference>
<keyword evidence="1" id="KW-0343">GTPase activation</keyword>
<protein>
    <submittedName>
        <fullName evidence="5">TBC1 domain family member 20</fullName>
    </submittedName>
</protein>
<evidence type="ECO:0000313" key="6">
    <source>
        <dbReference type="Proteomes" id="UP001153069"/>
    </source>
</evidence>
<evidence type="ECO:0000256" key="1">
    <source>
        <dbReference type="ARBA" id="ARBA00022468"/>
    </source>
</evidence>
<dbReference type="InterPro" id="IPR045913">
    <property type="entry name" value="TBC20/Gyp8-like"/>
</dbReference>
<feature type="compositionally biased region" description="Polar residues" evidence="2">
    <location>
        <begin position="440"/>
        <end position="466"/>
    </location>
</feature>
<dbReference type="PANTHER" id="PTHR20913:SF7">
    <property type="entry name" value="RE60063P"/>
    <property type="match status" value="1"/>
</dbReference>
<name>A0A9N8EB05_9STRA</name>
<dbReference type="Gene3D" id="1.10.8.1310">
    <property type="match status" value="2"/>
</dbReference>
<dbReference type="Pfam" id="PF00566">
    <property type="entry name" value="RabGAP-TBC"/>
    <property type="match status" value="1"/>
</dbReference>
<gene>
    <name evidence="5" type="ORF">SEMRO_693_G188330.1</name>
</gene>
<dbReference type="GO" id="GO:0005789">
    <property type="term" value="C:endoplasmic reticulum membrane"/>
    <property type="evidence" value="ECO:0007669"/>
    <property type="project" value="TreeGrafter"/>
</dbReference>
<dbReference type="InterPro" id="IPR035969">
    <property type="entry name" value="Rab-GAP_TBC_sf"/>
</dbReference>
<keyword evidence="6" id="KW-1185">Reference proteome</keyword>
<feature type="domain" description="Rab-GAP TBC" evidence="4">
    <location>
        <begin position="49"/>
        <end position="372"/>
    </location>
</feature>
<evidence type="ECO:0000256" key="2">
    <source>
        <dbReference type="SAM" id="MobiDB-lite"/>
    </source>
</evidence>
<feature type="compositionally biased region" description="Basic and acidic residues" evidence="2">
    <location>
        <begin position="581"/>
        <end position="607"/>
    </location>
</feature>
<dbReference type="PROSITE" id="PS50086">
    <property type="entry name" value="TBC_RABGAP"/>
    <property type="match status" value="1"/>
</dbReference>